<keyword evidence="3" id="KW-1185">Reference proteome</keyword>
<proteinExistence type="predicted"/>
<keyword evidence="1" id="KW-0732">Signal</keyword>
<evidence type="ECO:0000313" key="3">
    <source>
        <dbReference type="Proteomes" id="UP001218638"/>
    </source>
</evidence>
<name>A0AAF0CR50_9BACT</name>
<evidence type="ECO:0000256" key="1">
    <source>
        <dbReference type="SAM" id="SignalP"/>
    </source>
</evidence>
<feature type="signal peptide" evidence="1">
    <location>
        <begin position="1"/>
        <end position="19"/>
    </location>
</feature>
<organism evidence="2 3">
    <name type="scientific">Synoicihabitans lomoniglobus</name>
    <dbReference type="NCBI Taxonomy" id="2909285"/>
    <lineage>
        <taxon>Bacteria</taxon>
        <taxon>Pseudomonadati</taxon>
        <taxon>Verrucomicrobiota</taxon>
        <taxon>Opitutia</taxon>
        <taxon>Opitutales</taxon>
        <taxon>Opitutaceae</taxon>
        <taxon>Synoicihabitans</taxon>
    </lineage>
</organism>
<dbReference type="Proteomes" id="UP001218638">
    <property type="component" value="Chromosome"/>
</dbReference>
<dbReference type="KEGG" id="slom:PXH66_06655"/>
<evidence type="ECO:0000313" key="2">
    <source>
        <dbReference type="EMBL" id="WED66528.1"/>
    </source>
</evidence>
<accession>A0AAF0CR50</accession>
<dbReference type="EMBL" id="CP119075">
    <property type="protein sequence ID" value="WED66528.1"/>
    <property type="molecule type" value="Genomic_DNA"/>
</dbReference>
<protein>
    <submittedName>
        <fullName evidence="2">Uncharacterized protein</fullName>
    </submittedName>
</protein>
<gene>
    <name evidence="2" type="ORF">PXH66_06655</name>
</gene>
<feature type="chain" id="PRO_5042239116" evidence="1">
    <location>
        <begin position="20"/>
        <end position="193"/>
    </location>
</feature>
<sequence>MKRLLLTLCFAATTLTIGAHDVAIYARSEAYVIGATAPDLGTDPKQKFWAAFKNAVAEPKPWPSRIPMTNPPAWGKTVSANTGGALAYREMFPGGFFCHLSLHDLAPNQRYILTLNGNPELAGNEFLPTPVPGLEAERYYDFAFIETDAAGRYEATLGIKLTPGNYDVRLYVKDTADFKIVSYHDYFPFTVTE</sequence>
<reference evidence="2" key="1">
    <citation type="submission" date="2023-03" db="EMBL/GenBank/DDBJ databases">
        <title>Lomoglobus Profundus gen. nov., sp. nov., a novel member of the phylum Verrucomicrobia, isolated from deep-marine sediment of South China Sea.</title>
        <authorList>
            <person name="Ahmad T."/>
            <person name="Ishaq S.E."/>
            <person name="Wang F."/>
        </authorList>
    </citation>
    <scope>NUCLEOTIDE SEQUENCE</scope>
    <source>
        <strain evidence="2">LMO-M01</strain>
    </source>
</reference>
<dbReference type="RefSeq" id="WP_330929026.1">
    <property type="nucleotide sequence ID" value="NZ_CP119075.1"/>
</dbReference>
<dbReference type="AlphaFoldDB" id="A0AAF0CR50"/>